<feature type="region of interest" description="Disordered" evidence="3">
    <location>
        <begin position="704"/>
        <end position="742"/>
    </location>
</feature>
<dbReference type="GO" id="GO:0003924">
    <property type="term" value="F:GTPase activity"/>
    <property type="evidence" value="ECO:0007669"/>
    <property type="project" value="InterPro"/>
</dbReference>
<keyword evidence="2" id="KW-0342">GTP-binding</keyword>
<evidence type="ECO:0000313" key="6">
    <source>
        <dbReference type="EMBL" id="KAH6603511.1"/>
    </source>
</evidence>
<dbReference type="InterPro" id="IPR000375">
    <property type="entry name" value="Dynamin_stalk"/>
</dbReference>
<proteinExistence type="predicted"/>
<dbReference type="InterPro" id="IPR003130">
    <property type="entry name" value="GED"/>
</dbReference>
<dbReference type="PANTHER" id="PTHR11566">
    <property type="entry name" value="DYNAMIN"/>
    <property type="match status" value="1"/>
</dbReference>
<gene>
    <name evidence="6" type="ORF">Trco_008286</name>
</gene>
<keyword evidence="7" id="KW-1185">Reference proteome</keyword>
<dbReference type="EMBL" id="JAIWOZ010000007">
    <property type="protein sequence ID" value="KAH6603511.1"/>
    <property type="molecule type" value="Genomic_DNA"/>
</dbReference>
<dbReference type="GO" id="GO:0048312">
    <property type="term" value="P:intracellular distribution of mitochondria"/>
    <property type="evidence" value="ECO:0007669"/>
    <property type="project" value="TreeGrafter"/>
</dbReference>
<evidence type="ECO:0000256" key="3">
    <source>
        <dbReference type="SAM" id="MobiDB-lite"/>
    </source>
</evidence>
<dbReference type="GO" id="GO:0005874">
    <property type="term" value="C:microtubule"/>
    <property type="evidence" value="ECO:0007669"/>
    <property type="project" value="TreeGrafter"/>
</dbReference>
<evidence type="ECO:0000313" key="7">
    <source>
        <dbReference type="Proteomes" id="UP000827724"/>
    </source>
</evidence>
<dbReference type="Gene3D" id="1.20.120.1240">
    <property type="entry name" value="Dynamin, middle domain"/>
    <property type="match status" value="1"/>
</dbReference>
<feature type="domain" description="GED" evidence="4">
    <location>
        <begin position="605"/>
        <end position="696"/>
    </location>
</feature>
<dbReference type="Proteomes" id="UP000827724">
    <property type="component" value="Unassembled WGS sequence"/>
</dbReference>
<dbReference type="GO" id="GO:0005525">
    <property type="term" value="F:GTP binding"/>
    <property type="evidence" value="ECO:0007669"/>
    <property type="project" value="InterPro"/>
</dbReference>
<dbReference type="InterPro" id="IPR030381">
    <property type="entry name" value="G_DYNAMIN_dom"/>
</dbReference>
<reference evidence="6" key="1">
    <citation type="submission" date="2021-08" db="EMBL/GenBank/DDBJ databases">
        <title>Chromosome-Level Trichoderma cornu-damae using Hi-C Data.</title>
        <authorList>
            <person name="Kim C.S."/>
        </authorList>
    </citation>
    <scope>NUCLEOTIDE SEQUENCE</scope>
    <source>
        <strain evidence="6">KA19-0412C</strain>
    </source>
</reference>
<dbReference type="Gene3D" id="3.40.50.300">
    <property type="entry name" value="P-loop containing nucleotide triphosphate hydrolases"/>
    <property type="match status" value="1"/>
</dbReference>
<dbReference type="Pfam" id="PF00350">
    <property type="entry name" value="Dynamin_N"/>
    <property type="match status" value="1"/>
</dbReference>
<evidence type="ECO:0000259" key="4">
    <source>
        <dbReference type="PROSITE" id="PS51388"/>
    </source>
</evidence>
<dbReference type="AlphaFoldDB" id="A0A9P8QFC1"/>
<dbReference type="OrthoDB" id="415706at2759"/>
<dbReference type="PRINTS" id="PR00195">
    <property type="entry name" value="DYNAMIN"/>
</dbReference>
<dbReference type="PROSITE" id="PS51718">
    <property type="entry name" value="G_DYNAMIN_2"/>
    <property type="match status" value="1"/>
</dbReference>
<feature type="domain" description="Dynamin-type G" evidence="5">
    <location>
        <begin position="37"/>
        <end position="317"/>
    </location>
</feature>
<evidence type="ECO:0000259" key="5">
    <source>
        <dbReference type="PROSITE" id="PS51718"/>
    </source>
</evidence>
<keyword evidence="1" id="KW-0547">Nucleotide-binding</keyword>
<name>A0A9P8QFC1_9HYPO</name>
<evidence type="ECO:0000256" key="1">
    <source>
        <dbReference type="ARBA" id="ARBA00022741"/>
    </source>
</evidence>
<dbReference type="Pfam" id="PF01031">
    <property type="entry name" value="Dynamin_M"/>
    <property type="match status" value="1"/>
</dbReference>
<protein>
    <submittedName>
        <fullName evidence="6">Dynamin family</fullName>
    </submittedName>
</protein>
<organism evidence="6 7">
    <name type="scientific">Trichoderma cornu-damae</name>
    <dbReference type="NCBI Taxonomy" id="654480"/>
    <lineage>
        <taxon>Eukaryota</taxon>
        <taxon>Fungi</taxon>
        <taxon>Dikarya</taxon>
        <taxon>Ascomycota</taxon>
        <taxon>Pezizomycotina</taxon>
        <taxon>Sordariomycetes</taxon>
        <taxon>Hypocreomycetidae</taxon>
        <taxon>Hypocreales</taxon>
        <taxon>Hypocreaceae</taxon>
        <taxon>Trichoderma</taxon>
    </lineage>
</organism>
<dbReference type="FunFam" id="3.40.50.300:FF:001425">
    <property type="entry name" value="Dynamin GTPase, putative"/>
    <property type="match status" value="1"/>
</dbReference>
<sequence length="742" mass="83387">MVLTQLASANLEGLCSKEQLELLNTVDSLRSQGVSHYISLPQIIVCGDQSSGKSSVLEAISGVSFPVQSGLCTRFPTELILRKATHSAVKVSIIPHRKDEDSSSDFYEQLDTLQQLPELIENAKAYMGIKTLGKAFSNDVLRIEISGPDRPHLTIVDLPGLIHSETKNQSASDVSLITDIVKSFMAKQRSIILAVISAKNDYANQIVLKLARDTDPKGLRTLGIITKPDTLAPGSGSEKTYISLAKNMDIEFRLGWHILRNRDTDADKWTLAQRDAHEKEFFSNSAWSDLPSSCLGIAPLRSRLSKLLLHQIASELPSLMDDITCEIDLCETALRRYGLPRTSPQEQRIYLIQISQSFQALVQAAIDGTYTDPFFSDSKSASGYEKRIRAVIQNLSREFATDMAQNGRYYRIVDSDEKSTEPEKYVLLTRTEFVNKVVDMMVHRRGRELPNSFSPAIVTDLFREQSKLWEPIVKRHIGKVWDAARLFLNYLVSHISDAETQEAITEAVVKPKLHAILDSLHDKAAVLLRPYRNDHPITYNSDFSDALQKIRLTRQSSQLDEVLRKYFPRASLDSSSTYVDHNVNFAGLKRELVQNIEPDLYRWSASEVLDSAEAYYEIAFKRLIDEISIQVIETELVAEIREILSPLAVAQMEDDDMAAIVGEKEEVCVKRKKLELKLKLLKEGAQTCKKFSGFRVLEFKDDSEDDGTLETTTGADNSAKPVPTRQYMKKKKNKAPLAPKAA</sequence>
<dbReference type="InterPro" id="IPR027417">
    <property type="entry name" value="P-loop_NTPase"/>
</dbReference>
<dbReference type="SUPFAM" id="SSF52540">
    <property type="entry name" value="P-loop containing nucleoside triphosphate hydrolases"/>
    <property type="match status" value="1"/>
</dbReference>
<accession>A0A9P8QFC1</accession>
<dbReference type="GO" id="GO:0005739">
    <property type="term" value="C:mitochondrion"/>
    <property type="evidence" value="ECO:0007669"/>
    <property type="project" value="TreeGrafter"/>
</dbReference>
<dbReference type="GO" id="GO:0016020">
    <property type="term" value="C:membrane"/>
    <property type="evidence" value="ECO:0007669"/>
    <property type="project" value="TreeGrafter"/>
</dbReference>
<dbReference type="InterPro" id="IPR020850">
    <property type="entry name" value="GED_dom"/>
</dbReference>
<dbReference type="CDD" id="cd08771">
    <property type="entry name" value="DLP_1"/>
    <property type="match status" value="1"/>
</dbReference>
<dbReference type="SMART" id="SM00053">
    <property type="entry name" value="DYNc"/>
    <property type="match status" value="1"/>
</dbReference>
<dbReference type="PANTHER" id="PTHR11566:SF21">
    <property type="entry name" value="DYNAMIN RELATED PROTEIN 1, ISOFORM A"/>
    <property type="match status" value="1"/>
</dbReference>
<dbReference type="InterPro" id="IPR045063">
    <property type="entry name" value="Dynamin_N"/>
</dbReference>
<dbReference type="InterPro" id="IPR022812">
    <property type="entry name" value="Dynamin"/>
</dbReference>
<dbReference type="Pfam" id="PF02212">
    <property type="entry name" value="GED"/>
    <property type="match status" value="1"/>
</dbReference>
<dbReference type="GO" id="GO:0016559">
    <property type="term" value="P:peroxisome fission"/>
    <property type="evidence" value="ECO:0007669"/>
    <property type="project" value="TreeGrafter"/>
</dbReference>
<dbReference type="GO" id="GO:0006897">
    <property type="term" value="P:endocytosis"/>
    <property type="evidence" value="ECO:0007669"/>
    <property type="project" value="TreeGrafter"/>
</dbReference>
<dbReference type="InterPro" id="IPR001401">
    <property type="entry name" value="Dynamin_GTPase"/>
</dbReference>
<comment type="caution">
    <text evidence="6">The sequence shown here is derived from an EMBL/GenBank/DDBJ whole genome shotgun (WGS) entry which is preliminary data.</text>
</comment>
<dbReference type="PROSITE" id="PS51388">
    <property type="entry name" value="GED"/>
    <property type="match status" value="1"/>
</dbReference>
<dbReference type="GO" id="GO:0008017">
    <property type="term" value="F:microtubule binding"/>
    <property type="evidence" value="ECO:0007669"/>
    <property type="project" value="TreeGrafter"/>
</dbReference>
<evidence type="ECO:0000256" key="2">
    <source>
        <dbReference type="ARBA" id="ARBA00023134"/>
    </source>
</evidence>
<dbReference type="GO" id="GO:0000266">
    <property type="term" value="P:mitochondrial fission"/>
    <property type="evidence" value="ECO:0007669"/>
    <property type="project" value="TreeGrafter"/>
</dbReference>